<dbReference type="EMBL" id="PDSL01000019">
    <property type="protein sequence ID" value="PIE34472.1"/>
    <property type="molecule type" value="Genomic_DNA"/>
</dbReference>
<dbReference type="Pfam" id="PF00005">
    <property type="entry name" value="ABC_tran"/>
    <property type="match status" value="1"/>
</dbReference>
<evidence type="ECO:0000313" key="7">
    <source>
        <dbReference type="EMBL" id="PIE34472.1"/>
    </source>
</evidence>
<dbReference type="AlphaFoldDB" id="A0A2G6KHI7"/>
<dbReference type="PROSITE" id="PS50893">
    <property type="entry name" value="ABC_TRANSPORTER_2"/>
    <property type="match status" value="1"/>
</dbReference>
<gene>
    <name evidence="7" type="ORF">CSA55_00805</name>
</gene>
<protein>
    <recommendedName>
        <fullName evidence="6">ABC transporter domain-containing protein</fullName>
    </recommendedName>
</protein>
<dbReference type="SUPFAM" id="SSF52540">
    <property type="entry name" value="P-loop containing nucleoside triphosphate hydrolases"/>
    <property type="match status" value="1"/>
</dbReference>
<sequence>MRESTSMSQSVWEVMSAHTLVVARMVDDDSLPELHPLRATRLRLSPRWAAILRIILNEAIMRIILMTTVNPSRSRRSSTPGPACSHQITARDVCVHYGSTVALAPSSMVADAGESIALVGANGSGKTTLLSLIAGVVGPTGGDLVVDGTVALVAQHHDHHRWMPMSVDEVLKMGRYRQHGLIGRFGSDDRDIIDRSAVRLGIDDLRRRPFGALSGGQQQRVVVARSLIMCPDVLLLDEPITGLDPPSQETIMAVIDDHVASGGVAIFSTHHLSEAQRADRVILLGGTILADGSPDEVLQPDVLGFGGHLQAIGDTLIPTDPVVGVPHHHRSEPHVERHRHHHRALAAREGCREHPEENR</sequence>
<dbReference type="PANTHER" id="PTHR42734">
    <property type="entry name" value="METAL TRANSPORT SYSTEM ATP-BINDING PROTEIN TM_0124-RELATED"/>
    <property type="match status" value="1"/>
</dbReference>
<keyword evidence="4" id="KW-0067">ATP-binding</keyword>
<dbReference type="InterPro" id="IPR003593">
    <property type="entry name" value="AAA+_ATPase"/>
</dbReference>
<dbReference type="Gene3D" id="3.40.50.300">
    <property type="entry name" value="P-loop containing nucleotide triphosphate hydrolases"/>
    <property type="match status" value="1"/>
</dbReference>
<dbReference type="InterPro" id="IPR027417">
    <property type="entry name" value="P-loop_NTPase"/>
</dbReference>
<keyword evidence="2" id="KW-0813">Transport</keyword>
<evidence type="ECO:0000259" key="6">
    <source>
        <dbReference type="PROSITE" id="PS50893"/>
    </source>
</evidence>
<feature type="domain" description="ABC transporter" evidence="6">
    <location>
        <begin position="88"/>
        <end position="310"/>
    </location>
</feature>
<evidence type="ECO:0000256" key="1">
    <source>
        <dbReference type="ARBA" id="ARBA00005417"/>
    </source>
</evidence>
<dbReference type="PROSITE" id="PS00211">
    <property type="entry name" value="ABC_TRANSPORTER_1"/>
    <property type="match status" value="1"/>
</dbReference>
<feature type="compositionally biased region" description="Basic and acidic residues" evidence="5">
    <location>
        <begin position="349"/>
        <end position="359"/>
    </location>
</feature>
<dbReference type="GO" id="GO:0005524">
    <property type="term" value="F:ATP binding"/>
    <property type="evidence" value="ECO:0007669"/>
    <property type="project" value="UniProtKB-KW"/>
</dbReference>
<evidence type="ECO:0000313" key="8">
    <source>
        <dbReference type="Proteomes" id="UP000230914"/>
    </source>
</evidence>
<evidence type="ECO:0000256" key="4">
    <source>
        <dbReference type="ARBA" id="ARBA00022840"/>
    </source>
</evidence>
<evidence type="ECO:0000256" key="5">
    <source>
        <dbReference type="SAM" id="MobiDB-lite"/>
    </source>
</evidence>
<evidence type="ECO:0000256" key="3">
    <source>
        <dbReference type="ARBA" id="ARBA00022741"/>
    </source>
</evidence>
<name>A0A2G6KHI7_9ACTN</name>
<feature type="compositionally biased region" description="Basic residues" evidence="5">
    <location>
        <begin position="328"/>
        <end position="345"/>
    </location>
</feature>
<dbReference type="SMART" id="SM00382">
    <property type="entry name" value="AAA"/>
    <property type="match status" value="1"/>
</dbReference>
<reference evidence="7 8" key="1">
    <citation type="submission" date="2017-10" db="EMBL/GenBank/DDBJ databases">
        <title>Novel microbial diversity and functional potential in the marine mammal oral microbiome.</title>
        <authorList>
            <person name="Dudek N.K."/>
            <person name="Sun C.L."/>
            <person name="Burstein D."/>
            <person name="Kantor R.S."/>
            <person name="Aliaga Goltsman D.S."/>
            <person name="Bik E.M."/>
            <person name="Thomas B.C."/>
            <person name="Banfield J.F."/>
            <person name="Relman D.A."/>
        </authorList>
    </citation>
    <scope>NUCLEOTIDE SEQUENCE [LARGE SCALE GENOMIC DNA]</scope>
    <source>
        <strain evidence="7">DOLJORAL78_61_10</strain>
    </source>
</reference>
<comment type="caution">
    <text evidence="7">The sequence shown here is derived from an EMBL/GenBank/DDBJ whole genome shotgun (WGS) entry which is preliminary data.</text>
</comment>
<feature type="region of interest" description="Disordered" evidence="5">
    <location>
        <begin position="328"/>
        <end position="359"/>
    </location>
</feature>
<accession>A0A2G6KHI7</accession>
<proteinExistence type="inferred from homology"/>
<evidence type="ECO:0000256" key="2">
    <source>
        <dbReference type="ARBA" id="ARBA00022448"/>
    </source>
</evidence>
<organism evidence="7 8">
    <name type="scientific">Ilumatobacter coccineus</name>
    <dbReference type="NCBI Taxonomy" id="467094"/>
    <lineage>
        <taxon>Bacteria</taxon>
        <taxon>Bacillati</taxon>
        <taxon>Actinomycetota</taxon>
        <taxon>Acidimicrobiia</taxon>
        <taxon>Acidimicrobiales</taxon>
        <taxon>Ilumatobacteraceae</taxon>
        <taxon>Ilumatobacter</taxon>
    </lineage>
</organism>
<comment type="similarity">
    <text evidence="1">Belongs to the ABC transporter superfamily.</text>
</comment>
<dbReference type="InterPro" id="IPR003439">
    <property type="entry name" value="ABC_transporter-like_ATP-bd"/>
</dbReference>
<dbReference type="GO" id="GO:0016887">
    <property type="term" value="F:ATP hydrolysis activity"/>
    <property type="evidence" value="ECO:0007669"/>
    <property type="project" value="InterPro"/>
</dbReference>
<dbReference type="PANTHER" id="PTHR42734:SF5">
    <property type="entry name" value="IRON TRANSPORT SYSTEM ATP-BINDING PROTEIN HI_0361-RELATED"/>
    <property type="match status" value="1"/>
</dbReference>
<dbReference type="InterPro" id="IPR050153">
    <property type="entry name" value="Metal_Ion_Import_ABC"/>
</dbReference>
<dbReference type="InterPro" id="IPR017871">
    <property type="entry name" value="ABC_transporter-like_CS"/>
</dbReference>
<dbReference type="Proteomes" id="UP000230914">
    <property type="component" value="Unassembled WGS sequence"/>
</dbReference>
<keyword evidence="3" id="KW-0547">Nucleotide-binding</keyword>